<comment type="caution">
    <text evidence="2">The sequence shown here is derived from an EMBL/GenBank/DDBJ whole genome shotgun (WGS) entry which is preliminary data.</text>
</comment>
<dbReference type="EMBL" id="JBBCAQ010000013">
    <property type="protein sequence ID" value="KAK7600715.1"/>
    <property type="molecule type" value="Genomic_DNA"/>
</dbReference>
<reference evidence="2 3" key="1">
    <citation type="submission" date="2024-03" db="EMBL/GenBank/DDBJ databases">
        <title>Adaptation during the transition from Ophiocordyceps entomopathogen to insect associate is accompanied by gene loss and intensified selection.</title>
        <authorList>
            <person name="Ward C.M."/>
            <person name="Onetto C.A."/>
            <person name="Borneman A.R."/>
        </authorList>
    </citation>
    <scope>NUCLEOTIDE SEQUENCE [LARGE SCALE GENOMIC DNA]</scope>
    <source>
        <strain evidence="2">AWRI1</strain>
        <tissue evidence="2">Single Adult Female</tissue>
    </source>
</reference>
<evidence type="ECO:0000313" key="3">
    <source>
        <dbReference type="Proteomes" id="UP001367676"/>
    </source>
</evidence>
<keyword evidence="3" id="KW-1185">Reference proteome</keyword>
<evidence type="ECO:0000313" key="2">
    <source>
        <dbReference type="EMBL" id="KAK7600715.1"/>
    </source>
</evidence>
<proteinExistence type="predicted"/>
<feature type="compositionally biased region" description="Basic and acidic residues" evidence="1">
    <location>
        <begin position="112"/>
        <end position="122"/>
    </location>
</feature>
<dbReference type="AlphaFoldDB" id="A0AAN9TQ21"/>
<feature type="region of interest" description="Disordered" evidence="1">
    <location>
        <begin position="96"/>
        <end position="122"/>
    </location>
</feature>
<protein>
    <submittedName>
        <fullName evidence="2">Uncharacterized protein</fullName>
    </submittedName>
</protein>
<feature type="region of interest" description="Disordered" evidence="1">
    <location>
        <begin position="1"/>
        <end position="53"/>
    </location>
</feature>
<gene>
    <name evidence="2" type="ORF">V9T40_009853</name>
</gene>
<sequence length="122" mass="13276">MAGANVNEISRGSMASVAGGGQSSRKSDDVAELHTQYAHHQTGDDTKPGDFSITHCDRPLGVNLVGWPSAGPRTANTEKKHVDGRHRTLAVNHHRHHHIQHHTSYNTAAAADRLDRRGRPPD</sequence>
<accession>A0AAN9TQ21</accession>
<name>A0AAN9TQ21_9HEMI</name>
<dbReference type="Proteomes" id="UP001367676">
    <property type="component" value="Unassembled WGS sequence"/>
</dbReference>
<evidence type="ECO:0000256" key="1">
    <source>
        <dbReference type="SAM" id="MobiDB-lite"/>
    </source>
</evidence>
<organism evidence="2 3">
    <name type="scientific">Parthenolecanium corni</name>
    <dbReference type="NCBI Taxonomy" id="536013"/>
    <lineage>
        <taxon>Eukaryota</taxon>
        <taxon>Metazoa</taxon>
        <taxon>Ecdysozoa</taxon>
        <taxon>Arthropoda</taxon>
        <taxon>Hexapoda</taxon>
        <taxon>Insecta</taxon>
        <taxon>Pterygota</taxon>
        <taxon>Neoptera</taxon>
        <taxon>Paraneoptera</taxon>
        <taxon>Hemiptera</taxon>
        <taxon>Sternorrhyncha</taxon>
        <taxon>Coccoidea</taxon>
        <taxon>Coccidae</taxon>
        <taxon>Parthenolecanium</taxon>
    </lineage>
</organism>